<feature type="region of interest" description="Disordered" evidence="6">
    <location>
        <begin position="295"/>
        <end position="389"/>
    </location>
</feature>
<comment type="similarity">
    <text evidence="5">Belongs to the SAT4 family.</text>
</comment>
<accession>A0AAJ0HXH7</accession>
<feature type="compositionally biased region" description="Basic and acidic residues" evidence="6">
    <location>
        <begin position="334"/>
        <end position="348"/>
    </location>
</feature>
<feature type="compositionally biased region" description="Polar residues" evidence="6">
    <location>
        <begin position="295"/>
        <end position="307"/>
    </location>
</feature>
<dbReference type="PANTHER" id="PTHR33048">
    <property type="entry name" value="PTH11-LIKE INTEGRAL MEMBRANE PROTEIN (AFU_ORTHOLOGUE AFUA_5G11245)"/>
    <property type="match status" value="1"/>
</dbReference>
<evidence type="ECO:0000256" key="4">
    <source>
        <dbReference type="ARBA" id="ARBA00023136"/>
    </source>
</evidence>
<evidence type="ECO:0000256" key="7">
    <source>
        <dbReference type="SAM" id="Phobius"/>
    </source>
</evidence>
<feature type="transmembrane region" description="Helical" evidence="7">
    <location>
        <begin position="65"/>
        <end position="90"/>
    </location>
</feature>
<protein>
    <submittedName>
        <fullName evidence="9">Integral membrane protein</fullName>
    </submittedName>
</protein>
<keyword evidence="4 7" id="KW-0472">Membrane</keyword>
<evidence type="ECO:0000256" key="5">
    <source>
        <dbReference type="ARBA" id="ARBA00038359"/>
    </source>
</evidence>
<evidence type="ECO:0000259" key="8">
    <source>
        <dbReference type="Pfam" id="PF20684"/>
    </source>
</evidence>
<feature type="transmembrane region" description="Helical" evidence="7">
    <location>
        <begin position="188"/>
        <end position="212"/>
    </location>
</feature>
<dbReference type="InterPro" id="IPR049326">
    <property type="entry name" value="Rhodopsin_dom_fungi"/>
</dbReference>
<gene>
    <name evidence="9" type="ORF">B0T25DRAFT_443787</name>
</gene>
<sequence>MADNQPDQYAAPAAPTPEELAALPHDNAGPKLNGIVWFLTAISGLFLGVRVLLKFSRNKGLWWDDIFLVAAWVCITIESALVTSLTHLGYGLHIWDFNLANMAQLLITVNVTGTFSVTAAIWSKTSFAITLLKLTEGWAKYLVWYIIVSMNIAMGLSALFPWVSCTPVQKAWDLSVVGGSCWDPTTVVYYNIFSAAYSATMDFALALLPWTVIWGLQMKRKEKIGVAVAMSMGVFAGIMGIIKTSKIMVMLSSDFADGVDLFIWGNAETTVTIIAASIPTLRVLIRDATNSRRYYQSGSKGTGTNSSRTKKSKAATGPGSNTVVTVSGGPLSSHDPERQKQRHDDGSDRSILGSSEKVGKIVRTNDFSVEYHKSSGDRGSEEYEMGRAV</sequence>
<evidence type="ECO:0000313" key="9">
    <source>
        <dbReference type="EMBL" id="KAK3364700.1"/>
    </source>
</evidence>
<evidence type="ECO:0000256" key="2">
    <source>
        <dbReference type="ARBA" id="ARBA00022692"/>
    </source>
</evidence>
<proteinExistence type="inferred from homology"/>
<comment type="caution">
    <text evidence="9">The sequence shown here is derived from an EMBL/GenBank/DDBJ whole genome shotgun (WGS) entry which is preliminary data.</text>
</comment>
<keyword evidence="10" id="KW-1185">Reference proteome</keyword>
<evidence type="ECO:0000256" key="6">
    <source>
        <dbReference type="SAM" id="MobiDB-lite"/>
    </source>
</evidence>
<evidence type="ECO:0000256" key="3">
    <source>
        <dbReference type="ARBA" id="ARBA00022989"/>
    </source>
</evidence>
<dbReference type="Proteomes" id="UP001275084">
    <property type="component" value="Unassembled WGS sequence"/>
</dbReference>
<comment type="subcellular location">
    <subcellularLocation>
        <location evidence="1">Membrane</location>
        <topology evidence="1">Multi-pass membrane protein</topology>
    </subcellularLocation>
</comment>
<reference evidence="9" key="2">
    <citation type="submission" date="2023-06" db="EMBL/GenBank/DDBJ databases">
        <authorList>
            <consortium name="Lawrence Berkeley National Laboratory"/>
            <person name="Haridas S."/>
            <person name="Hensen N."/>
            <person name="Bonometti L."/>
            <person name="Westerberg I."/>
            <person name="Brannstrom I.O."/>
            <person name="Guillou S."/>
            <person name="Cros-Aarteil S."/>
            <person name="Calhoun S."/>
            <person name="Kuo A."/>
            <person name="Mondo S."/>
            <person name="Pangilinan J."/>
            <person name="Riley R."/>
            <person name="Labutti K."/>
            <person name="Andreopoulos B."/>
            <person name="Lipzen A."/>
            <person name="Chen C."/>
            <person name="Yanf M."/>
            <person name="Daum C."/>
            <person name="Ng V."/>
            <person name="Clum A."/>
            <person name="Steindorff A."/>
            <person name="Ohm R."/>
            <person name="Martin F."/>
            <person name="Silar P."/>
            <person name="Natvig D."/>
            <person name="Lalanne C."/>
            <person name="Gautier V."/>
            <person name="Ament-Velasquez S.L."/>
            <person name="Kruys A."/>
            <person name="Hutchinson M.I."/>
            <person name="Powell A.J."/>
            <person name="Barry K."/>
            <person name="Miller A.N."/>
            <person name="Grigoriev I.V."/>
            <person name="Debuchy R."/>
            <person name="Gladieux P."/>
            <person name="Thoren M.H."/>
            <person name="Johannesson H."/>
        </authorList>
    </citation>
    <scope>NUCLEOTIDE SEQUENCE</scope>
    <source>
        <strain evidence="9">CBS 955.72</strain>
    </source>
</reference>
<feature type="transmembrane region" description="Helical" evidence="7">
    <location>
        <begin position="102"/>
        <end position="122"/>
    </location>
</feature>
<dbReference type="PANTHER" id="PTHR33048:SF42">
    <property type="entry name" value="INTEGRAL MEMBRANE PROTEIN"/>
    <property type="match status" value="1"/>
</dbReference>
<feature type="transmembrane region" description="Helical" evidence="7">
    <location>
        <begin position="142"/>
        <end position="163"/>
    </location>
</feature>
<name>A0AAJ0HXH7_9PEZI</name>
<feature type="compositionally biased region" description="Basic and acidic residues" evidence="6">
    <location>
        <begin position="369"/>
        <end position="389"/>
    </location>
</feature>
<feature type="transmembrane region" description="Helical" evidence="7">
    <location>
        <begin position="34"/>
        <end position="53"/>
    </location>
</feature>
<feature type="transmembrane region" description="Helical" evidence="7">
    <location>
        <begin position="262"/>
        <end position="285"/>
    </location>
</feature>
<feature type="domain" description="Rhodopsin" evidence="8">
    <location>
        <begin position="49"/>
        <end position="286"/>
    </location>
</feature>
<evidence type="ECO:0000313" key="10">
    <source>
        <dbReference type="Proteomes" id="UP001275084"/>
    </source>
</evidence>
<dbReference type="EMBL" id="JAUIQD010000001">
    <property type="protein sequence ID" value="KAK3364700.1"/>
    <property type="molecule type" value="Genomic_DNA"/>
</dbReference>
<organism evidence="9 10">
    <name type="scientific">Lasiosphaeria hispida</name>
    <dbReference type="NCBI Taxonomy" id="260671"/>
    <lineage>
        <taxon>Eukaryota</taxon>
        <taxon>Fungi</taxon>
        <taxon>Dikarya</taxon>
        <taxon>Ascomycota</taxon>
        <taxon>Pezizomycotina</taxon>
        <taxon>Sordariomycetes</taxon>
        <taxon>Sordariomycetidae</taxon>
        <taxon>Sordariales</taxon>
        <taxon>Lasiosphaeriaceae</taxon>
        <taxon>Lasiosphaeria</taxon>
    </lineage>
</organism>
<keyword evidence="3 7" id="KW-1133">Transmembrane helix</keyword>
<dbReference type="GO" id="GO:0016020">
    <property type="term" value="C:membrane"/>
    <property type="evidence" value="ECO:0007669"/>
    <property type="project" value="UniProtKB-SubCell"/>
</dbReference>
<reference evidence="9" key="1">
    <citation type="journal article" date="2023" name="Mol. Phylogenet. Evol.">
        <title>Genome-scale phylogeny and comparative genomics of the fungal order Sordariales.</title>
        <authorList>
            <person name="Hensen N."/>
            <person name="Bonometti L."/>
            <person name="Westerberg I."/>
            <person name="Brannstrom I.O."/>
            <person name="Guillou S."/>
            <person name="Cros-Aarteil S."/>
            <person name="Calhoun S."/>
            <person name="Haridas S."/>
            <person name="Kuo A."/>
            <person name="Mondo S."/>
            <person name="Pangilinan J."/>
            <person name="Riley R."/>
            <person name="LaButti K."/>
            <person name="Andreopoulos B."/>
            <person name="Lipzen A."/>
            <person name="Chen C."/>
            <person name="Yan M."/>
            <person name="Daum C."/>
            <person name="Ng V."/>
            <person name="Clum A."/>
            <person name="Steindorff A."/>
            <person name="Ohm R.A."/>
            <person name="Martin F."/>
            <person name="Silar P."/>
            <person name="Natvig D.O."/>
            <person name="Lalanne C."/>
            <person name="Gautier V."/>
            <person name="Ament-Velasquez S.L."/>
            <person name="Kruys A."/>
            <person name="Hutchinson M.I."/>
            <person name="Powell A.J."/>
            <person name="Barry K."/>
            <person name="Miller A.N."/>
            <person name="Grigoriev I.V."/>
            <person name="Debuchy R."/>
            <person name="Gladieux P."/>
            <person name="Hiltunen Thoren M."/>
            <person name="Johannesson H."/>
        </authorList>
    </citation>
    <scope>NUCLEOTIDE SEQUENCE</scope>
    <source>
        <strain evidence="9">CBS 955.72</strain>
    </source>
</reference>
<dbReference type="AlphaFoldDB" id="A0AAJ0HXH7"/>
<keyword evidence="2 7" id="KW-0812">Transmembrane</keyword>
<dbReference type="Pfam" id="PF20684">
    <property type="entry name" value="Fung_rhodopsin"/>
    <property type="match status" value="1"/>
</dbReference>
<feature type="transmembrane region" description="Helical" evidence="7">
    <location>
        <begin position="224"/>
        <end position="242"/>
    </location>
</feature>
<evidence type="ECO:0000256" key="1">
    <source>
        <dbReference type="ARBA" id="ARBA00004141"/>
    </source>
</evidence>
<dbReference type="InterPro" id="IPR052337">
    <property type="entry name" value="SAT4-like"/>
</dbReference>